<keyword evidence="3" id="KW-1185">Reference proteome</keyword>
<keyword evidence="1" id="KW-0472">Membrane</keyword>
<organism evidence="2 3">
    <name type="scientific">Novosphingobium bradum</name>
    <dbReference type="NCBI Taxonomy" id="1737444"/>
    <lineage>
        <taxon>Bacteria</taxon>
        <taxon>Pseudomonadati</taxon>
        <taxon>Pseudomonadota</taxon>
        <taxon>Alphaproteobacteria</taxon>
        <taxon>Sphingomonadales</taxon>
        <taxon>Sphingomonadaceae</taxon>
        <taxon>Novosphingobium</taxon>
    </lineage>
</organism>
<protein>
    <submittedName>
        <fullName evidence="2">Tetratricopeptide repeat protein</fullName>
    </submittedName>
</protein>
<dbReference type="Proteomes" id="UP001595604">
    <property type="component" value="Unassembled WGS sequence"/>
</dbReference>
<reference evidence="3" key="1">
    <citation type="journal article" date="2019" name="Int. J. Syst. Evol. Microbiol.">
        <title>The Global Catalogue of Microorganisms (GCM) 10K type strain sequencing project: providing services to taxonomists for standard genome sequencing and annotation.</title>
        <authorList>
            <consortium name="The Broad Institute Genomics Platform"/>
            <consortium name="The Broad Institute Genome Sequencing Center for Infectious Disease"/>
            <person name="Wu L."/>
            <person name="Ma J."/>
        </authorList>
    </citation>
    <scope>NUCLEOTIDE SEQUENCE [LARGE SCALE GENOMIC DNA]</scope>
    <source>
        <strain evidence="3">KCTC 42984</strain>
    </source>
</reference>
<accession>A0ABV7IW32</accession>
<dbReference type="RefSeq" id="WP_379510182.1">
    <property type="nucleotide sequence ID" value="NZ_JBHRTQ010000009.1"/>
</dbReference>
<sequence>MTWVLVIGLALAVFAALALLFRLPRGGWEVIGAALLLGLAGYSLQGAPGLPGAPKAPAEKIAGNSAAAIAERQKLAAGDASGDKRIIIADALARHGQFADAAEVLRGAVEEDPANAPAWLAMANALVAHADGTISPAAIHAFGQAAKAEPGSPGPPFFLGMALIQSGRLGEGRAIWADLLARSPAQAPWRADLEQRLAELDAYMARGQAAPGPAQ</sequence>
<dbReference type="SUPFAM" id="SSF48452">
    <property type="entry name" value="TPR-like"/>
    <property type="match status" value="1"/>
</dbReference>
<evidence type="ECO:0000256" key="1">
    <source>
        <dbReference type="SAM" id="Phobius"/>
    </source>
</evidence>
<evidence type="ECO:0000313" key="3">
    <source>
        <dbReference type="Proteomes" id="UP001595604"/>
    </source>
</evidence>
<dbReference type="Gene3D" id="1.25.40.10">
    <property type="entry name" value="Tetratricopeptide repeat domain"/>
    <property type="match status" value="1"/>
</dbReference>
<keyword evidence="1" id="KW-1133">Transmembrane helix</keyword>
<keyword evidence="1" id="KW-0812">Transmembrane</keyword>
<feature type="transmembrane region" description="Helical" evidence="1">
    <location>
        <begin position="30"/>
        <end position="50"/>
    </location>
</feature>
<name>A0ABV7IW32_9SPHN</name>
<comment type="caution">
    <text evidence="2">The sequence shown here is derived from an EMBL/GenBank/DDBJ whole genome shotgun (WGS) entry which is preliminary data.</text>
</comment>
<dbReference type="Pfam" id="PF13428">
    <property type="entry name" value="TPR_14"/>
    <property type="match status" value="1"/>
</dbReference>
<dbReference type="EMBL" id="JBHRTQ010000009">
    <property type="protein sequence ID" value="MFC3174801.1"/>
    <property type="molecule type" value="Genomic_DNA"/>
</dbReference>
<dbReference type="InterPro" id="IPR011990">
    <property type="entry name" value="TPR-like_helical_dom_sf"/>
</dbReference>
<gene>
    <name evidence="2" type="ORF">ACFOD9_11115</name>
</gene>
<proteinExistence type="predicted"/>
<evidence type="ECO:0000313" key="2">
    <source>
        <dbReference type="EMBL" id="MFC3174801.1"/>
    </source>
</evidence>